<proteinExistence type="predicted"/>
<gene>
    <name evidence="2" type="ORF">IQ13_4213</name>
</gene>
<feature type="signal peptide" evidence="1">
    <location>
        <begin position="1"/>
        <end position="19"/>
    </location>
</feature>
<name>A0A562S990_9BACT</name>
<sequence length="770" mass="87990">MKRFPLLTFLCFLFTHITAQTNSGFIHSFDSKGRITKLHYKKCCDYEFIASSDTAITALMETDRKLKKQARELLLPKVQEAIRIVKSNQYKKALHTFYLHVWQQDSSSLLNYLTYIETSLKTGVALPNTNSLYKTFIQAFDKNLKSDTLTSFVTKLSDNNTTLELWKINPFNSFVMDLYNYSLPEITSDTAVKLAKENIIENTYALMEQKLEIEGLLKKYRTMESFRKEFYDSLITVHANITAASSAFQQNITMFQKNWFKQWFWFRGGEIRLNPIDVTTNDSAKISYRNLLDTNTIKKLNNTQLSFVLEERLDTLVAINNRKDSLLQVATRLMNKVTIPASGAFYNYSAYKDIKFESSKKYILSAIETEQHKTIAVHNVSLGEKAGLLEKNNPFDDRSPFQEGLDTVVGTLGQLAKIYASLSPYAGILDLFSGTKKLSNSAINYDPSIKYDKNNIDDETGKAIVYVKRFTIAPFQFEYNNFNEGKPFKNKLKIELYNYSLLNETVFNQLFYSNESIKVAAGKIKEYENLLTRYFNEITSIAIQDLKKDSFLLASVINIYSNSTYPRMEKLETIKDESAVYFSKILETTPVQKPTEKDVTVFTFNSKDTTIIGKFSYKVGLRYRFKLSAGIAYTLSGYNQSKAVQDANGITITNNVRQYRFIAGMHVYLGKGLYNQSTSLLDKDLGRNYLFVGIGIPDPLGNVYIGAGRDLVPGLKLTAGIHIVKNNTYLIQNNMIQEERVKYQYGGPFVALQIDPTSFISFLDNLTKLK</sequence>
<organism evidence="2 3">
    <name type="scientific">Lacibacter cauensis</name>
    <dbReference type="NCBI Taxonomy" id="510947"/>
    <lineage>
        <taxon>Bacteria</taxon>
        <taxon>Pseudomonadati</taxon>
        <taxon>Bacteroidota</taxon>
        <taxon>Chitinophagia</taxon>
        <taxon>Chitinophagales</taxon>
        <taxon>Chitinophagaceae</taxon>
        <taxon>Lacibacter</taxon>
    </lineage>
</organism>
<evidence type="ECO:0000256" key="1">
    <source>
        <dbReference type="SAM" id="SignalP"/>
    </source>
</evidence>
<feature type="chain" id="PRO_5022030161" evidence="1">
    <location>
        <begin position="20"/>
        <end position="770"/>
    </location>
</feature>
<keyword evidence="3" id="KW-1185">Reference proteome</keyword>
<comment type="caution">
    <text evidence="2">The sequence shown here is derived from an EMBL/GenBank/DDBJ whole genome shotgun (WGS) entry which is preliminary data.</text>
</comment>
<dbReference type="AlphaFoldDB" id="A0A562S990"/>
<evidence type="ECO:0000313" key="3">
    <source>
        <dbReference type="Proteomes" id="UP000316167"/>
    </source>
</evidence>
<reference evidence="2 3" key="1">
    <citation type="journal article" date="2015" name="Stand. Genomic Sci.">
        <title>Genomic Encyclopedia of Bacterial and Archaeal Type Strains, Phase III: the genomes of soil and plant-associated and newly described type strains.</title>
        <authorList>
            <person name="Whitman W.B."/>
            <person name="Woyke T."/>
            <person name="Klenk H.P."/>
            <person name="Zhou Y."/>
            <person name="Lilburn T.G."/>
            <person name="Beck B.J."/>
            <person name="De Vos P."/>
            <person name="Vandamme P."/>
            <person name="Eisen J.A."/>
            <person name="Garrity G."/>
            <person name="Hugenholtz P."/>
            <person name="Kyrpides N.C."/>
        </authorList>
    </citation>
    <scope>NUCLEOTIDE SEQUENCE [LARGE SCALE GENOMIC DNA]</scope>
    <source>
        <strain evidence="2 3">CGMCC 1.7271</strain>
    </source>
</reference>
<evidence type="ECO:0000313" key="2">
    <source>
        <dbReference type="EMBL" id="TWI77971.1"/>
    </source>
</evidence>
<protein>
    <submittedName>
        <fullName evidence="2">Uncharacterized protein</fullName>
    </submittedName>
</protein>
<dbReference type="EMBL" id="VLLE01000008">
    <property type="protein sequence ID" value="TWI77971.1"/>
    <property type="molecule type" value="Genomic_DNA"/>
</dbReference>
<keyword evidence="1" id="KW-0732">Signal</keyword>
<dbReference type="Proteomes" id="UP000316167">
    <property type="component" value="Unassembled WGS sequence"/>
</dbReference>
<accession>A0A562S990</accession>